<protein>
    <submittedName>
        <fullName evidence="10">Response regulator transcription factor</fullName>
    </submittedName>
</protein>
<proteinExistence type="predicted"/>
<dbReference type="InterPro" id="IPR011006">
    <property type="entry name" value="CheY-like_superfamily"/>
</dbReference>
<dbReference type="PROSITE" id="PS50110">
    <property type="entry name" value="RESPONSE_REGULATORY"/>
    <property type="match status" value="1"/>
</dbReference>
<evidence type="ECO:0000256" key="7">
    <source>
        <dbReference type="PROSITE-ProRule" id="PRU01091"/>
    </source>
</evidence>
<gene>
    <name evidence="10" type="ORF">GCM10022216_34700</name>
</gene>
<dbReference type="Gene3D" id="1.10.10.10">
    <property type="entry name" value="Winged helix-like DNA-binding domain superfamily/Winged helix DNA-binding domain"/>
    <property type="match status" value="1"/>
</dbReference>
<evidence type="ECO:0000313" key="10">
    <source>
        <dbReference type="EMBL" id="GAA4148115.1"/>
    </source>
</evidence>
<dbReference type="InterPro" id="IPR039420">
    <property type="entry name" value="WalR-like"/>
</dbReference>
<dbReference type="PANTHER" id="PTHR48111">
    <property type="entry name" value="REGULATOR OF RPOS"/>
    <property type="match status" value="1"/>
</dbReference>
<evidence type="ECO:0000256" key="1">
    <source>
        <dbReference type="ARBA" id="ARBA00022553"/>
    </source>
</evidence>
<dbReference type="SMART" id="SM00862">
    <property type="entry name" value="Trans_reg_C"/>
    <property type="match status" value="1"/>
</dbReference>
<evidence type="ECO:0000256" key="2">
    <source>
        <dbReference type="ARBA" id="ARBA00023012"/>
    </source>
</evidence>
<evidence type="ECO:0000259" key="8">
    <source>
        <dbReference type="PROSITE" id="PS50110"/>
    </source>
</evidence>
<keyword evidence="5" id="KW-0804">Transcription</keyword>
<dbReference type="Gene3D" id="3.40.50.2300">
    <property type="match status" value="1"/>
</dbReference>
<keyword evidence="2" id="KW-0902">Two-component regulatory system</keyword>
<evidence type="ECO:0000256" key="6">
    <source>
        <dbReference type="PROSITE-ProRule" id="PRU00169"/>
    </source>
</evidence>
<sequence>MNKDIKIAVVEDDDNLRFLVSHRLQTENFQVIQCSNGVDAEKIILEETPDIVLLDWMLPGKEGIDVCESVRKAGFENIIIMMTAKSQDIDKIDAYSFGVTDYITKPFNMDVLVAMIENKVRFFVPKTQNEIYHFGQTEHHPNVHSLMRDGKKIELTILENRILLHFLQNKGRDITREELMEVVWGYSSNVNTRTLDMHVVRLRKKIETNPDKPYYLQTVRGLGYKFINDEAENPA</sequence>
<feature type="modified residue" description="4-aspartylphosphate" evidence="6">
    <location>
        <position position="55"/>
    </location>
</feature>
<evidence type="ECO:0000256" key="4">
    <source>
        <dbReference type="ARBA" id="ARBA00023125"/>
    </source>
</evidence>
<feature type="domain" description="Response regulatory" evidence="8">
    <location>
        <begin position="6"/>
        <end position="120"/>
    </location>
</feature>
<evidence type="ECO:0000256" key="5">
    <source>
        <dbReference type="ARBA" id="ARBA00023163"/>
    </source>
</evidence>
<dbReference type="EMBL" id="BAAAZI010000015">
    <property type="protein sequence ID" value="GAA4148115.1"/>
    <property type="molecule type" value="Genomic_DNA"/>
</dbReference>
<evidence type="ECO:0000313" key="11">
    <source>
        <dbReference type="Proteomes" id="UP001500101"/>
    </source>
</evidence>
<keyword evidence="11" id="KW-1185">Reference proteome</keyword>
<comment type="caution">
    <text evidence="10">The sequence shown here is derived from an EMBL/GenBank/DDBJ whole genome shotgun (WGS) entry which is preliminary data.</text>
</comment>
<dbReference type="Pfam" id="PF00072">
    <property type="entry name" value="Response_reg"/>
    <property type="match status" value="1"/>
</dbReference>
<dbReference type="InterPro" id="IPR036388">
    <property type="entry name" value="WH-like_DNA-bd_sf"/>
</dbReference>
<keyword evidence="4 7" id="KW-0238">DNA-binding</keyword>
<keyword evidence="1 6" id="KW-0597">Phosphoprotein</keyword>
<accession>A0ABP7Z6B5</accession>
<name>A0ABP7Z6B5_9SPHI</name>
<evidence type="ECO:0000259" key="9">
    <source>
        <dbReference type="PROSITE" id="PS51755"/>
    </source>
</evidence>
<dbReference type="CDD" id="cd17574">
    <property type="entry name" value="REC_OmpR"/>
    <property type="match status" value="1"/>
</dbReference>
<dbReference type="InterPro" id="IPR001867">
    <property type="entry name" value="OmpR/PhoB-type_DNA-bd"/>
</dbReference>
<dbReference type="InterPro" id="IPR001789">
    <property type="entry name" value="Sig_transdc_resp-reg_receiver"/>
</dbReference>
<evidence type="ECO:0000256" key="3">
    <source>
        <dbReference type="ARBA" id="ARBA00023015"/>
    </source>
</evidence>
<organism evidence="10 11">
    <name type="scientific">Sphingobacterium kyonggiense</name>
    <dbReference type="NCBI Taxonomy" id="714075"/>
    <lineage>
        <taxon>Bacteria</taxon>
        <taxon>Pseudomonadati</taxon>
        <taxon>Bacteroidota</taxon>
        <taxon>Sphingobacteriia</taxon>
        <taxon>Sphingobacteriales</taxon>
        <taxon>Sphingobacteriaceae</taxon>
        <taxon>Sphingobacterium</taxon>
    </lineage>
</organism>
<dbReference type="SUPFAM" id="SSF52172">
    <property type="entry name" value="CheY-like"/>
    <property type="match status" value="1"/>
</dbReference>
<dbReference type="PANTHER" id="PTHR48111:SF1">
    <property type="entry name" value="TWO-COMPONENT RESPONSE REGULATOR ORR33"/>
    <property type="match status" value="1"/>
</dbReference>
<feature type="DNA-binding region" description="OmpR/PhoB-type" evidence="7">
    <location>
        <begin position="129"/>
        <end position="228"/>
    </location>
</feature>
<feature type="domain" description="OmpR/PhoB-type" evidence="9">
    <location>
        <begin position="129"/>
        <end position="228"/>
    </location>
</feature>
<dbReference type="Proteomes" id="UP001500101">
    <property type="component" value="Unassembled WGS sequence"/>
</dbReference>
<keyword evidence="3" id="KW-0805">Transcription regulation</keyword>
<dbReference type="Pfam" id="PF00486">
    <property type="entry name" value="Trans_reg_C"/>
    <property type="match status" value="1"/>
</dbReference>
<dbReference type="CDD" id="cd00383">
    <property type="entry name" value="trans_reg_C"/>
    <property type="match status" value="1"/>
</dbReference>
<dbReference type="PROSITE" id="PS51755">
    <property type="entry name" value="OMPR_PHOB"/>
    <property type="match status" value="1"/>
</dbReference>
<dbReference type="SMART" id="SM00448">
    <property type="entry name" value="REC"/>
    <property type="match status" value="1"/>
</dbReference>
<dbReference type="RefSeq" id="WP_344675998.1">
    <property type="nucleotide sequence ID" value="NZ_BAAAZI010000015.1"/>
</dbReference>
<reference evidence="11" key="1">
    <citation type="journal article" date="2019" name="Int. J. Syst. Evol. Microbiol.">
        <title>The Global Catalogue of Microorganisms (GCM) 10K type strain sequencing project: providing services to taxonomists for standard genome sequencing and annotation.</title>
        <authorList>
            <consortium name="The Broad Institute Genomics Platform"/>
            <consortium name="The Broad Institute Genome Sequencing Center for Infectious Disease"/>
            <person name="Wu L."/>
            <person name="Ma J."/>
        </authorList>
    </citation>
    <scope>NUCLEOTIDE SEQUENCE [LARGE SCALE GENOMIC DNA]</scope>
    <source>
        <strain evidence="11">JCM 16704</strain>
    </source>
</reference>